<dbReference type="PROSITE" id="PS00211">
    <property type="entry name" value="ABC_TRANSPORTER_1"/>
    <property type="match status" value="1"/>
</dbReference>
<dbReference type="SMART" id="SM00382">
    <property type="entry name" value="AAA"/>
    <property type="match status" value="1"/>
</dbReference>
<dbReference type="Gene3D" id="3.40.50.300">
    <property type="entry name" value="P-loop containing nucleotide triphosphate hydrolases"/>
    <property type="match status" value="1"/>
</dbReference>
<comment type="subcellular location">
    <subcellularLocation>
        <location evidence="1">Cell membrane</location>
        <topology evidence="1">Peripheral membrane protein</topology>
    </subcellularLocation>
</comment>
<evidence type="ECO:0000256" key="3">
    <source>
        <dbReference type="ARBA" id="ARBA00022475"/>
    </source>
</evidence>
<comment type="caution">
    <text evidence="10">The sequence shown here is derived from an EMBL/GenBank/DDBJ whole genome shotgun (WGS) entry which is preliminary data.</text>
</comment>
<evidence type="ECO:0000256" key="7">
    <source>
        <dbReference type="ARBA" id="ARBA00023136"/>
    </source>
</evidence>
<accession>A0A177ID79</accession>
<evidence type="ECO:0000259" key="9">
    <source>
        <dbReference type="PROSITE" id="PS50893"/>
    </source>
</evidence>
<dbReference type="GO" id="GO:0055085">
    <property type="term" value="P:transmembrane transport"/>
    <property type="evidence" value="ECO:0007669"/>
    <property type="project" value="UniProtKB-ARBA"/>
</dbReference>
<keyword evidence="6" id="KW-1278">Translocase</keyword>
<dbReference type="GO" id="GO:0046677">
    <property type="term" value="P:response to antibiotic"/>
    <property type="evidence" value="ECO:0007669"/>
    <property type="project" value="UniProtKB-KW"/>
</dbReference>
<dbReference type="AlphaFoldDB" id="A0A177ID79"/>
<dbReference type="InterPro" id="IPR003439">
    <property type="entry name" value="ABC_transporter-like_ATP-bd"/>
</dbReference>
<evidence type="ECO:0000256" key="1">
    <source>
        <dbReference type="ARBA" id="ARBA00004202"/>
    </source>
</evidence>
<dbReference type="InterPro" id="IPR027417">
    <property type="entry name" value="P-loop_NTPase"/>
</dbReference>
<dbReference type="PROSITE" id="PS50893">
    <property type="entry name" value="ABC_TRANSPORTER_2"/>
    <property type="match status" value="1"/>
</dbReference>
<evidence type="ECO:0000313" key="11">
    <source>
        <dbReference type="Proteomes" id="UP000076947"/>
    </source>
</evidence>
<name>A0A177ID79_9CORY</name>
<dbReference type="Proteomes" id="UP000076947">
    <property type="component" value="Unassembled WGS sequence"/>
</dbReference>
<dbReference type="GO" id="GO:0005886">
    <property type="term" value="C:plasma membrane"/>
    <property type="evidence" value="ECO:0007669"/>
    <property type="project" value="UniProtKB-SubCell"/>
</dbReference>
<keyword evidence="7" id="KW-0472">Membrane</keyword>
<keyword evidence="5 10" id="KW-0067">ATP-binding</keyword>
<dbReference type="SUPFAM" id="SSF52540">
    <property type="entry name" value="P-loop containing nucleoside triphosphate hydrolases"/>
    <property type="match status" value="1"/>
</dbReference>
<evidence type="ECO:0000313" key="10">
    <source>
        <dbReference type="EMBL" id="OAH26596.1"/>
    </source>
</evidence>
<organism evidence="10 11">
    <name type="scientific">Corynebacterium stationis</name>
    <dbReference type="NCBI Taxonomy" id="1705"/>
    <lineage>
        <taxon>Bacteria</taxon>
        <taxon>Bacillati</taxon>
        <taxon>Actinomycetota</taxon>
        <taxon>Actinomycetes</taxon>
        <taxon>Mycobacteriales</taxon>
        <taxon>Corynebacteriaceae</taxon>
        <taxon>Corynebacterium</taxon>
    </lineage>
</organism>
<sequence>MREVLKCSRVSRTFGEFAAVDNVSLSVREGEIFGIVGPNGAGKTTLLNCLEGLDGPSSGHIEVLGLNPHEDQNSLAHKVGVQLQSAALPPRLKVSEALELYSALYPQPRPWRELMELLGIEDKSHSRIERLSGGERQRVFIALALLNHPELAFLDELTTALDPQSRRNMWSLIEKVRDEGTTVVLTTHYMEEAERLCDRVAIIDRGRIVALDTVPQLIESYAGDTTAELILREPPAGKLNLDSLPGVNNADLEGRELTFRGTASGLQEVFTELSAQDLTVSNMTTSTPGLEDVFLALTGRSISAEGQTV</sequence>
<dbReference type="GO" id="GO:0016887">
    <property type="term" value="F:ATP hydrolysis activity"/>
    <property type="evidence" value="ECO:0007669"/>
    <property type="project" value="InterPro"/>
</dbReference>
<dbReference type="PANTHER" id="PTHR42711:SF16">
    <property type="entry name" value="ABC TRANSPORTER ATP-BINDING PROTEIN"/>
    <property type="match status" value="1"/>
</dbReference>
<evidence type="ECO:0000256" key="5">
    <source>
        <dbReference type="ARBA" id="ARBA00022840"/>
    </source>
</evidence>
<dbReference type="InterPro" id="IPR050763">
    <property type="entry name" value="ABC_transporter_ATP-binding"/>
</dbReference>
<dbReference type="OrthoDB" id="9804819at2"/>
<dbReference type="InterPro" id="IPR017871">
    <property type="entry name" value="ABC_transporter-like_CS"/>
</dbReference>
<feature type="domain" description="ABC transporter" evidence="9">
    <location>
        <begin position="5"/>
        <end position="230"/>
    </location>
</feature>
<dbReference type="GO" id="GO:0005524">
    <property type="term" value="F:ATP binding"/>
    <property type="evidence" value="ECO:0007669"/>
    <property type="project" value="UniProtKB-KW"/>
</dbReference>
<protein>
    <submittedName>
        <fullName evidence="10">Multidrug ABC transporter ATP-binding protein</fullName>
    </submittedName>
</protein>
<keyword evidence="11" id="KW-1185">Reference proteome</keyword>
<evidence type="ECO:0000256" key="6">
    <source>
        <dbReference type="ARBA" id="ARBA00022967"/>
    </source>
</evidence>
<evidence type="ECO:0000256" key="8">
    <source>
        <dbReference type="ARBA" id="ARBA00023251"/>
    </source>
</evidence>
<keyword evidence="8" id="KW-0046">Antibiotic resistance</keyword>
<keyword evidence="3" id="KW-1003">Cell membrane</keyword>
<dbReference type="Pfam" id="PF00005">
    <property type="entry name" value="ABC_tran"/>
    <property type="match status" value="1"/>
</dbReference>
<evidence type="ECO:0000256" key="2">
    <source>
        <dbReference type="ARBA" id="ARBA00022448"/>
    </source>
</evidence>
<dbReference type="PANTHER" id="PTHR42711">
    <property type="entry name" value="ABC TRANSPORTER ATP-BINDING PROTEIN"/>
    <property type="match status" value="1"/>
</dbReference>
<dbReference type="FunFam" id="3.40.50.300:FF:000589">
    <property type="entry name" value="ABC transporter, ATP-binding subunit"/>
    <property type="match status" value="1"/>
</dbReference>
<keyword evidence="2" id="KW-0813">Transport</keyword>
<evidence type="ECO:0000256" key="4">
    <source>
        <dbReference type="ARBA" id="ARBA00022741"/>
    </source>
</evidence>
<dbReference type="CDD" id="cd03230">
    <property type="entry name" value="ABC_DR_subfamily_A"/>
    <property type="match status" value="1"/>
</dbReference>
<dbReference type="RefSeq" id="WP_066840073.1">
    <property type="nucleotide sequence ID" value="NZ_DAMCGO010000008.1"/>
</dbReference>
<reference evidence="11" key="1">
    <citation type="submission" date="2016-02" db="EMBL/GenBank/DDBJ databases">
        <authorList>
            <person name="Kaur G."/>
            <person name="Nair G.R."/>
            <person name="Mayilraj S."/>
        </authorList>
    </citation>
    <scope>NUCLEOTIDE SEQUENCE [LARGE SCALE GENOMIC DNA]</scope>
    <source>
        <strain evidence="11">GA-15</strain>
    </source>
</reference>
<proteinExistence type="predicted"/>
<dbReference type="EMBL" id="LSTQ01000023">
    <property type="protein sequence ID" value="OAH26596.1"/>
    <property type="molecule type" value="Genomic_DNA"/>
</dbReference>
<dbReference type="InterPro" id="IPR003593">
    <property type="entry name" value="AAA+_ATPase"/>
</dbReference>
<gene>
    <name evidence="10" type="ORF">AYJ05_03905</name>
</gene>
<keyword evidence="4" id="KW-0547">Nucleotide-binding</keyword>